<accession>A0A8S1IAZ6</accession>
<sequence>MALRIFLINVPFAIIAVVAGLFLLPESKLSKEKSHSWDIPSTILSIAGMIGLVWSIKEFFKRRTSRYYSMGCNSI</sequence>
<feature type="transmembrane region" description="Helical" evidence="1">
    <location>
        <begin position="37"/>
        <end position="56"/>
    </location>
</feature>
<evidence type="ECO:0000313" key="2">
    <source>
        <dbReference type="EMBL" id="CAD7355228.1"/>
    </source>
</evidence>
<dbReference type="EMBL" id="UAUZ02000006">
    <property type="protein sequence ID" value="CAD7355228.1"/>
    <property type="molecule type" value="Genomic_DNA"/>
</dbReference>
<dbReference type="AlphaFoldDB" id="A0A8S1IAZ6"/>
<evidence type="ECO:0000313" key="3">
    <source>
        <dbReference type="Proteomes" id="UP000251686"/>
    </source>
</evidence>
<organism evidence="2 3">
    <name type="scientific">Staphylococcus aureus</name>
    <dbReference type="NCBI Taxonomy" id="1280"/>
    <lineage>
        <taxon>Bacteria</taxon>
        <taxon>Bacillati</taxon>
        <taxon>Bacillota</taxon>
        <taxon>Bacilli</taxon>
        <taxon>Bacillales</taxon>
        <taxon>Staphylococcaceae</taxon>
        <taxon>Staphylococcus</taxon>
    </lineage>
</organism>
<gene>
    <name evidence="2" type="primary">qacA_5</name>
    <name evidence="2" type="ORF">NCTC13131_06306</name>
</gene>
<evidence type="ECO:0000256" key="1">
    <source>
        <dbReference type="SAM" id="Phobius"/>
    </source>
</evidence>
<reference evidence="2" key="1">
    <citation type="submission" date="2020-11" db="EMBL/GenBank/DDBJ databases">
        <authorList>
            <consortium name="Pathogen Informatics"/>
        </authorList>
    </citation>
    <scope>NUCLEOTIDE SEQUENCE</scope>
    <source>
        <strain evidence="2">NCTC13131</strain>
    </source>
</reference>
<proteinExistence type="predicted"/>
<dbReference type="RefSeq" id="WP_237342606.1">
    <property type="nucleotide sequence ID" value="NZ_UAUZ02000006.1"/>
</dbReference>
<protein>
    <submittedName>
        <fullName evidence="2">Antiseptic resistance protein</fullName>
    </submittedName>
</protein>
<keyword evidence="1" id="KW-0472">Membrane</keyword>
<keyword evidence="1" id="KW-0812">Transmembrane</keyword>
<feature type="transmembrane region" description="Helical" evidence="1">
    <location>
        <begin position="7"/>
        <end position="25"/>
    </location>
</feature>
<dbReference type="Proteomes" id="UP000251686">
    <property type="component" value="Unassembled WGS sequence"/>
</dbReference>
<name>A0A8S1IAZ6_STAAU</name>
<comment type="caution">
    <text evidence="2">The sequence shown here is derived from an EMBL/GenBank/DDBJ whole genome shotgun (WGS) entry which is preliminary data.</text>
</comment>
<keyword evidence="1" id="KW-1133">Transmembrane helix</keyword>